<dbReference type="InterPro" id="IPR011109">
    <property type="entry name" value="DNA_bind_recombinase_dom"/>
</dbReference>
<dbReference type="GO" id="GO:0000150">
    <property type="term" value="F:DNA strand exchange activity"/>
    <property type="evidence" value="ECO:0007669"/>
    <property type="project" value="InterPro"/>
</dbReference>
<dbReference type="Proteomes" id="UP000234331">
    <property type="component" value="Unassembled WGS sequence"/>
</dbReference>
<dbReference type="PROSITE" id="PS51737">
    <property type="entry name" value="RECOMBINASE_DNA_BIND"/>
    <property type="match status" value="1"/>
</dbReference>
<feature type="domain" description="Recombinase" evidence="1">
    <location>
        <begin position="166"/>
        <end position="296"/>
    </location>
</feature>
<reference evidence="2 3" key="1">
    <citation type="submission" date="2017-06" db="EMBL/GenBank/DDBJ databases">
        <authorList>
            <person name="Kim H.J."/>
            <person name="Triplett B.A."/>
        </authorList>
    </citation>
    <scope>NUCLEOTIDE SEQUENCE [LARGE SCALE GENOMIC DNA]</scope>
    <source>
        <strain evidence="2">FRACA_ARgP5</strain>
    </source>
</reference>
<dbReference type="OrthoDB" id="4500247at2"/>
<dbReference type="Pfam" id="PF13408">
    <property type="entry name" value="Zn_ribbon_recom"/>
    <property type="match status" value="1"/>
</dbReference>
<evidence type="ECO:0000259" key="1">
    <source>
        <dbReference type="PROSITE" id="PS51737"/>
    </source>
</evidence>
<accession>A0A2I2KWR3</accession>
<dbReference type="Gene3D" id="3.90.1750.20">
    <property type="entry name" value="Putative Large Serine Recombinase, Chain B, Domain 2"/>
    <property type="match status" value="1"/>
</dbReference>
<dbReference type="PANTHER" id="PTHR30461">
    <property type="entry name" value="DNA-INVERTASE FROM LAMBDOID PROPHAGE"/>
    <property type="match status" value="1"/>
</dbReference>
<dbReference type="SMART" id="SM00857">
    <property type="entry name" value="Resolvase"/>
    <property type="match status" value="1"/>
</dbReference>
<keyword evidence="3" id="KW-1185">Reference proteome</keyword>
<dbReference type="Pfam" id="PF07508">
    <property type="entry name" value="Recombinase"/>
    <property type="match status" value="1"/>
</dbReference>
<protein>
    <recommendedName>
        <fullName evidence="1">Recombinase domain-containing protein</fullName>
    </recommendedName>
</protein>
<dbReference type="Gene3D" id="3.40.50.1390">
    <property type="entry name" value="Resolvase, N-terminal catalytic domain"/>
    <property type="match status" value="1"/>
</dbReference>
<dbReference type="AlphaFoldDB" id="A0A2I2KWR3"/>
<dbReference type="CDD" id="cd00338">
    <property type="entry name" value="Ser_Recombinase"/>
    <property type="match status" value="1"/>
</dbReference>
<dbReference type="InterPro" id="IPR006119">
    <property type="entry name" value="Resolv_N"/>
</dbReference>
<evidence type="ECO:0000313" key="3">
    <source>
        <dbReference type="Proteomes" id="UP000234331"/>
    </source>
</evidence>
<dbReference type="PANTHER" id="PTHR30461:SF23">
    <property type="entry name" value="DNA RECOMBINASE-RELATED"/>
    <property type="match status" value="1"/>
</dbReference>
<dbReference type="EMBL" id="FZMO01000340">
    <property type="protein sequence ID" value="SNQ50117.1"/>
    <property type="molecule type" value="Genomic_DNA"/>
</dbReference>
<dbReference type="InterPro" id="IPR038109">
    <property type="entry name" value="DNA_bind_recomb_sf"/>
</dbReference>
<dbReference type="RefSeq" id="WP_101833460.1">
    <property type="nucleotide sequence ID" value="NZ_FZMO01000340.1"/>
</dbReference>
<dbReference type="InterPro" id="IPR025827">
    <property type="entry name" value="Zn_ribbon_recom_dom"/>
</dbReference>
<sequence length="493" mass="54788">MQLGLYRRYSLVVGGDDALERQDEDGHDFAAEFGGEVVEVYEDKKSAWRKKRIVLEDGTMISRVIRPDYARMLADLRSGRIDGAVVYDLDRLTRDLRDLEDAIEVAELYGRPIVGPGVDLTTDYGRANARAQAVAANKASQDTSRRVTRAHRQQAERGVPVGSTRPFGWKVDKRTLEPAEAEAIRAAVRRVTQGVPIPALVREWNDAGLRGTLGARWQKTTMIQMLRNPRLCGLRGRRVQAPNGRGQVAERMEVVTRRVRKDGQVSVEQVVGQWEPIVSVEEWEAMIAVIGDRTIASRGNNARKYLLTSIAKCGLCGHSMVCKPPSGTRRTHTYSCPSSAQGGCGKIGRNGPATEEFVLAAVFAKVAMETAQATAEIGPWARQGELDDVQRTIAETNAAWTARPRLIGPQDYFPVIAELREQEQDLVADRNAYQVKAAKAHSRPADIEAEWESYTLPHQRAILAEHLHAVVVYPAGKGRRAFNPDLLELVWRE</sequence>
<dbReference type="InterPro" id="IPR050639">
    <property type="entry name" value="SSR_resolvase"/>
</dbReference>
<evidence type="ECO:0000313" key="2">
    <source>
        <dbReference type="EMBL" id="SNQ50117.1"/>
    </source>
</evidence>
<organism evidence="2 3">
    <name type="scientific">Frankia canadensis</name>
    <dbReference type="NCBI Taxonomy" id="1836972"/>
    <lineage>
        <taxon>Bacteria</taxon>
        <taxon>Bacillati</taxon>
        <taxon>Actinomycetota</taxon>
        <taxon>Actinomycetes</taxon>
        <taxon>Frankiales</taxon>
        <taxon>Frankiaceae</taxon>
        <taxon>Frankia</taxon>
    </lineage>
</organism>
<proteinExistence type="predicted"/>
<dbReference type="InterPro" id="IPR036162">
    <property type="entry name" value="Resolvase-like_N_sf"/>
</dbReference>
<dbReference type="Pfam" id="PF00239">
    <property type="entry name" value="Resolvase"/>
    <property type="match status" value="1"/>
</dbReference>
<dbReference type="GO" id="GO:0003677">
    <property type="term" value="F:DNA binding"/>
    <property type="evidence" value="ECO:0007669"/>
    <property type="project" value="InterPro"/>
</dbReference>
<gene>
    <name evidence="2" type="ORF">FRACA_4040001</name>
</gene>
<name>A0A2I2KWR3_9ACTN</name>
<dbReference type="SUPFAM" id="SSF53041">
    <property type="entry name" value="Resolvase-like"/>
    <property type="match status" value="1"/>
</dbReference>